<dbReference type="PANTHER" id="PTHR46310:SF7">
    <property type="entry name" value="AMIDASE 1"/>
    <property type="match status" value="1"/>
</dbReference>
<dbReference type="Pfam" id="PF01425">
    <property type="entry name" value="Amidase"/>
    <property type="match status" value="1"/>
</dbReference>
<evidence type="ECO:0000313" key="2">
    <source>
        <dbReference type="EMBL" id="KAK6000663.1"/>
    </source>
</evidence>
<keyword evidence="3" id="KW-1185">Reference proteome</keyword>
<protein>
    <recommendedName>
        <fullName evidence="1">Amidase domain-containing protein</fullName>
    </recommendedName>
</protein>
<dbReference type="PANTHER" id="PTHR46310">
    <property type="entry name" value="AMIDASE 1"/>
    <property type="match status" value="1"/>
</dbReference>
<evidence type="ECO:0000259" key="1">
    <source>
        <dbReference type="Pfam" id="PF01425"/>
    </source>
</evidence>
<feature type="domain" description="Amidase" evidence="1">
    <location>
        <begin position="164"/>
        <end position="243"/>
    </location>
</feature>
<gene>
    <name evidence="2" type="ORF">QM012_003388</name>
</gene>
<dbReference type="EMBL" id="JASGXD010000016">
    <property type="protein sequence ID" value="KAK6000663.1"/>
    <property type="molecule type" value="Genomic_DNA"/>
</dbReference>
<organism evidence="2 3">
    <name type="scientific">Aureobasidium pullulans</name>
    <name type="common">Black yeast</name>
    <name type="synonym">Pullularia pullulans</name>
    <dbReference type="NCBI Taxonomy" id="5580"/>
    <lineage>
        <taxon>Eukaryota</taxon>
        <taxon>Fungi</taxon>
        <taxon>Dikarya</taxon>
        <taxon>Ascomycota</taxon>
        <taxon>Pezizomycotina</taxon>
        <taxon>Dothideomycetes</taxon>
        <taxon>Dothideomycetidae</taxon>
        <taxon>Dothideales</taxon>
        <taxon>Saccotheciaceae</taxon>
        <taxon>Aureobasidium</taxon>
    </lineage>
</organism>
<evidence type="ECO:0000313" key="3">
    <source>
        <dbReference type="Proteomes" id="UP001341245"/>
    </source>
</evidence>
<dbReference type="InterPro" id="IPR036928">
    <property type="entry name" value="AS_sf"/>
</dbReference>
<dbReference type="SUPFAM" id="SSF75304">
    <property type="entry name" value="Amidase signature (AS) enzymes"/>
    <property type="match status" value="1"/>
</dbReference>
<dbReference type="Proteomes" id="UP001341245">
    <property type="component" value="Unassembled WGS sequence"/>
</dbReference>
<dbReference type="InterPro" id="IPR023631">
    <property type="entry name" value="Amidase_dom"/>
</dbReference>
<reference evidence="2 3" key="1">
    <citation type="submission" date="2023-11" db="EMBL/GenBank/DDBJ databases">
        <title>Draft genome sequence and annotation of the polyextremotolerant black yeast-like fungus Aureobasidium pullulans NRRL 62042.</title>
        <authorList>
            <person name="Dielentheis-Frenken M.R.E."/>
            <person name="Wibberg D."/>
            <person name="Blank L.M."/>
            <person name="Tiso T."/>
        </authorList>
    </citation>
    <scope>NUCLEOTIDE SEQUENCE [LARGE SCALE GENOMIC DNA]</scope>
    <source>
        <strain evidence="2 3">NRRL 62042</strain>
    </source>
</reference>
<accession>A0ABR0T894</accession>
<proteinExistence type="predicted"/>
<comment type="caution">
    <text evidence="2">The sequence shown here is derived from an EMBL/GenBank/DDBJ whole genome shotgun (WGS) entry which is preliminary data.</text>
</comment>
<name>A0ABR0T894_AURPU</name>
<sequence>MTKLLNITRNSSEPPSIERSGQQLYFELDGVSYVAVHNEGDIGHPSNGISLVTIFIIPPFQVVDSVWMETQIQTMIKHDDVFKVQFLAGIVLVSQSEMSDPCIAELQDFLKSRGYTSDTISPLMGAGANVIGFTKLSSLISREEPSEAVDFQNAFISRGDGYQSPTGSSSESEVSVAAYDWVDFAIGRDASGSGRRPALVNGVYQFRPSYDLVPRQGMIQTFSPWDTPCVFTRDVKKLPNFVNAWYSLRRQQNENKA</sequence>
<dbReference type="Gene3D" id="3.90.1300.10">
    <property type="entry name" value="Amidase signature (AS) domain"/>
    <property type="match status" value="1"/>
</dbReference>